<feature type="transmembrane region" description="Helical" evidence="2">
    <location>
        <begin position="221"/>
        <end position="241"/>
    </location>
</feature>
<feature type="transmembrane region" description="Helical" evidence="2">
    <location>
        <begin position="312"/>
        <end position="333"/>
    </location>
</feature>
<keyword evidence="5" id="KW-1185">Reference proteome</keyword>
<organism evidence="4 5">
    <name type="scientific">Lottia gigantea</name>
    <name type="common">Giant owl limpet</name>
    <dbReference type="NCBI Taxonomy" id="225164"/>
    <lineage>
        <taxon>Eukaryota</taxon>
        <taxon>Metazoa</taxon>
        <taxon>Spiralia</taxon>
        <taxon>Lophotrochozoa</taxon>
        <taxon>Mollusca</taxon>
        <taxon>Gastropoda</taxon>
        <taxon>Patellogastropoda</taxon>
        <taxon>Lottioidea</taxon>
        <taxon>Lottiidae</taxon>
        <taxon>Lottia</taxon>
    </lineage>
</organism>
<dbReference type="InterPro" id="IPR050327">
    <property type="entry name" value="Proton-linked_MCT"/>
</dbReference>
<feature type="transmembrane region" description="Helical" evidence="2">
    <location>
        <begin position="12"/>
        <end position="33"/>
    </location>
</feature>
<dbReference type="InterPro" id="IPR036259">
    <property type="entry name" value="MFS_trans_sf"/>
</dbReference>
<feature type="transmembrane region" description="Helical" evidence="2">
    <location>
        <begin position="39"/>
        <end position="62"/>
    </location>
</feature>
<sequence length="353" mass="38844">GGVFGPVINKYNGGYVCVISGFVAFAGCIISFFATSVVILIFSNGVLTAVGLSTPFLLPFVIVGEIFEEKRRGFMITIISLAPGIGTVLFPFLTGFLSDKYGWRGTILIYGGLVLNVIPIGFLNASVKKTLNKSHHASPKSLKDIFTFSLFRKKEFLVLVFCIFLLNTLFPTINLFFIDMIRDKGFDIATGSALLSINGFMNVGGRLVNMAISPFIKLSRMVQWTVFLFIVSVTVSFYVVFNDYAYLLGTSIVYGFFWGMCIISYPAMLLDIAGQKRYANAIGYTNLIGGISGLFGAPAAGFIKDTTGSYDYVYYGTTALGLLACVFLLITIFKRSRRRKSDMKQEELESTDL</sequence>
<keyword evidence="2" id="KW-1133">Transmembrane helix</keyword>
<feature type="transmembrane region" description="Helical" evidence="2">
    <location>
        <begin position="247"/>
        <end position="269"/>
    </location>
</feature>
<feature type="domain" description="Major facilitator superfamily (MFS) profile" evidence="3">
    <location>
        <begin position="1"/>
        <end position="336"/>
    </location>
</feature>
<dbReference type="InterPro" id="IPR011701">
    <property type="entry name" value="MFS"/>
</dbReference>
<evidence type="ECO:0000256" key="2">
    <source>
        <dbReference type="SAM" id="Phobius"/>
    </source>
</evidence>
<gene>
    <name evidence="4" type="ORF">LOTGIDRAFT_102263</name>
</gene>
<dbReference type="RefSeq" id="XP_009043750.1">
    <property type="nucleotide sequence ID" value="XM_009045502.1"/>
</dbReference>
<protein>
    <recommendedName>
        <fullName evidence="3">Major facilitator superfamily (MFS) profile domain-containing protein</fullName>
    </recommendedName>
</protein>
<dbReference type="CTD" id="20229590"/>
<dbReference type="Proteomes" id="UP000030746">
    <property type="component" value="Unassembled WGS sequence"/>
</dbReference>
<evidence type="ECO:0000313" key="5">
    <source>
        <dbReference type="Proteomes" id="UP000030746"/>
    </source>
</evidence>
<keyword evidence="2" id="KW-0472">Membrane</keyword>
<dbReference type="HOGENOM" id="CLU_859362_0_0_1"/>
<reference evidence="4 5" key="1">
    <citation type="journal article" date="2013" name="Nature">
        <title>Insights into bilaterian evolution from three spiralian genomes.</title>
        <authorList>
            <person name="Simakov O."/>
            <person name="Marletaz F."/>
            <person name="Cho S.J."/>
            <person name="Edsinger-Gonzales E."/>
            <person name="Havlak P."/>
            <person name="Hellsten U."/>
            <person name="Kuo D.H."/>
            <person name="Larsson T."/>
            <person name="Lv J."/>
            <person name="Arendt D."/>
            <person name="Savage R."/>
            <person name="Osoegawa K."/>
            <person name="de Jong P."/>
            <person name="Grimwood J."/>
            <person name="Chapman J.A."/>
            <person name="Shapiro H."/>
            <person name="Aerts A."/>
            <person name="Otillar R.P."/>
            <person name="Terry A.Y."/>
            <person name="Boore J.L."/>
            <person name="Grigoriev I.V."/>
            <person name="Lindberg D.R."/>
            <person name="Seaver E.C."/>
            <person name="Weisblat D.A."/>
            <person name="Putnam N.H."/>
            <person name="Rokhsar D.S."/>
        </authorList>
    </citation>
    <scope>NUCLEOTIDE SEQUENCE [LARGE SCALE GENOMIC DNA]</scope>
</reference>
<feature type="transmembrane region" description="Helical" evidence="2">
    <location>
        <begin position="189"/>
        <end position="209"/>
    </location>
</feature>
<feature type="non-terminal residue" evidence="4">
    <location>
        <position position="1"/>
    </location>
</feature>
<dbReference type="OMA" id="HICAFCI"/>
<name>V4CRQ5_LOTGI</name>
<dbReference type="PANTHER" id="PTHR11360:SF260">
    <property type="entry name" value="MFS DOMAIN-CONTAINING PROTEIN"/>
    <property type="match status" value="1"/>
</dbReference>
<comment type="subcellular location">
    <subcellularLocation>
        <location evidence="1">Membrane</location>
        <topology evidence="1">Multi-pass membrane protein</topology>
    </subcellularLocation>
</comment>
<feature type="transmembrane region" description="Helical" evidence="2">
    <location>
        <begin position="74"/>
        <end position="95"/>
    </location>
</feature>
<dbReference type="SUPFAM" id="SSF103473">
    <property type="entry name" value="MFS general substrate transporter"/>
    <property type="match status" value="1"/>
</dbReference>
<dbReference type="GO" id="GO:0008028">
    <property type="term" value="F:monocarboxylic acid transmembrane transporter activity"/>
    <property type="evidence" value="ECO:0007669"/>
    <property type="project" value="TreeGrafter"/>
</dbReference>
<dbReference type="KEGG" id="lgi:LOTGIDRAFT_102263"/>
<dbReference type="OrthoDB" id="6158660at2759"/>
<dbReference type="Pfam" id="PF07690">
    <property type="entry name" value="MFS_1"/>
    <property type="match status" value="1"/>
</dbReference>
<dbReference type="InterPro" id="IPR020846">
    <property type="entry name" value="MFS_dom"/>
</dbReference>
<dbReference type="PROSITE" id="PS50850">
    <property type="entry name" value="MFS"/>
    <property type="match status" value="1"/>
</dbReference>
<dbReference type="GeneID" id="20229590"/>
<dbReference type="EMBL" id="KB199650">
    <property type="protein sequence ID" value="ESP05205.1"/>
    <property type="molecule type" value="Genomic_DNA"/>
</dbReference>
<evidence type="ECO:0000256" key="1">
    <source>
        <dbReference type="ARBA" id="ARBA00004141"/>
    </source>
</evidence>
<accession>V4CRQ5</accession>
<evidence type="ECO:0000259" key="3">
    <source>
        <dbReference type="PROSITE" id="PS50850"/>
    </source>
</evidence>
<dbReference type="Gene3D" id="1.20.1250.20">
    <property type="entry name" value="MFS general substrate transporter like domains"/>
    <property type="match status" value="1"/>
</dbReference>
<dbReference type="PANTHER" id="PTHR11360">
    <property type="entry name" value="MONOCARBOXYLATE TRANSPORTER"/>
    <property type="match status" value="1"/>
</dbReference>
<feature type="transmembrane region" description="Helical" evidence="2">
    <location>
        <begin position="156"/>
        <end position="177"/>
    </location>
</feature>
<feature type="transmembrane region" description="Helical" evidence="2">
    <location>
        <begin position="107"/>
        <end position="127"/>
    </location>
</feature>
<proteinExistence type="predicted"/>
<feature type="transmembrane region" description="Helical" evidence="2">
    <location>
        <begin position="281"/>
        <end position="300"/>
    </location>
</feature>
<evidence type="ECO:0000313" key="4">
    <source>
        <dbReference type="EMBL" id="ESP05205.1"/>
    </source>
</evidence>
<dbReference type="AlphaFoldDB" id="V4CRQ5"/>
<dbReference type="GO" id="GO:0016020">
    <property type="term" value="C:membrane"/>
    <property type="evidence" value="ECO:0007669"/>
    <property type="project" value="UniProtKB-SubCell"/>
</dbReference>
<keyword evidence="2" id="KW-0812">Transmembrane</keyword>